<dbReference type="OrthoDB" id="5504595at2"/>
<dbReference type="KEGG" id="ccro:CMC5_034680"/>
<sequence length="279" mass="29212">MDLTNIAPGRRTELISQGRRFGSELVLAQARKTLAALQTHGSKLVDFGFGSADTTELAAAYEELVTSGGVREGRRTTKKQNSLGYHRAFRDALDIRLRARAVLTSGRRALARTEGADVEQAIRLIDSVLARGSVAPQDAGPLANQLDELRLALGDATIAPIVASRGGPSAVTELAEHATLVRAADKAIAGPRGTPEHTERLDLVDGVVLELVRSAREAAEVASKALGEPALVTVFSLSELYPATPATNTNKPSGPGVTPPRNDPPHGGTPTPTPPASSC</sequence>
<dbReference type="RefSeq" id="WP_050431433.1">
    <property type="nucleotide sequence ID" value="NZ_CP012159.1"/>
</dbReference>
<feature type="region of interest" description="Disordered" evidence="1">
    <location>
        <begin position="243"/>
        <end position="279"/>
    </location>
</feature>
<proteinExistence type="predicted"/>
<evidence type="ECO:0000313" key="2">
    <source>
        <dbReference type="EMBL" id="AKT39321.1"/>
    </source>
</evidence>
<protein>
    <submittedName>
        <fullName evidence="2">Uncharacterized protein</fullName>
    </submittedName>
</protein>
<keyword evidence="3" id="KW-1185">Reference proteome</keyword>
<organism evidence="2 3">
    <name type="scientific">Chondromyces crocatus</name>
    <dbReference type="NCBI Taxonomy" id="52"/>
    <lineage>
        <taxon>Bacteria</taxon>
        <taxon>Pseudomonadati</taxon>
        <taxon>Myxococcota</taxon>
        <taxon>Polyangia</taxon>
        <taxon>Polyangiales</taxon>
        <taxon>Polyangiaceae</taxon>
        <taxon>Chondromyces</taxon>
    </lineage>
</organism>
<dbReference type="EMBL" id="CP012159">
    <property type="protein sequence ID" value="AKT39321.1"/>
    <property type="molecule type" value="Genomic_DNA"/>
</dbReference>
<reference evidence="2 3" key="1">
    <citation type="submission" date="2015-07" db="EMBL/GenBank/DDBJ databases">
        <title>Genome analysis of myxobacterium Chondromyces crocatus Cm c5 reveals a high potential for natural compound synthesis and the genetic basis for the loss of fruiting body formation.</title>
        <authorList>
            <person name="Zaburannyi N."/>
            <person name="Bunk B."/>
            <person name="Maier J."/>
            <person name="Overmann J."/>
            <person name="Mueller R."/>
        </authorList>
    </citation>
    <scope>NUCLEOTIDE SEQUENCE [LARGE SCALE GENOMIC DNA]</scope>
    <source>
        <strain evidence="2 3">Cm c5</strain>
    </source>
</reference>
<dbReference type="AlphaFoldDB" id="A0A0K1EEM5"/>
<evidence type="ECO:0000256" key="1">
    <source>
        <dbReference type="SAM" id="MobiDB-lite"/>
    </source>
</evidence>
<name>A0A0K1EEM5_CHOCO</name>
<accession>A0A0K1EEM5</accession>
<evidence type="ECO:0000313" key="3">
    <source>
        <dbReference type="Proteomes" id="UP000067626"/>
    </source>
</evidence>
<dbReference type="Proteomes" id="UP000067626">
    <property type="component" value="Chromosome"/>
</dbReference>
<gene>
    <name evidence="2" type="ORF">CMC5_034680</name>
</gene>